<proteinExistence type="predicted"/>
<feature type="region of interest" description="Disordered" evidence="6">
    <location>
        <begin position="51"/>
        <end position="112"/>
    </location>
</feature>
<dbReference type="Proteomes" id="UP000663828">
    <property type="component" value="Unassembled WGS sequence"/>
</dbReference>
<evidence type="ECO:0000313" key="9">
    <source>
        <dbReference type="Proteomes" id="UP000663828"/>
    </source>
</evidence>
<reference evidence="8" key="1">
    <citation type="submission" date="2021-02" db="EMBL/GenBank/DDBJ databases">
        <authorList>
            <person name="Nowell W R."/>
        </authorList>
    </citation>
    <scope>NUCLEOTIDE SEQUENCE</scope>
</reference>
<organism evidence="8 9">
    <name type="scientific">Adineta ricciae</name>
    <name type="common">Rotifer</name>
    <dbReference type="NCBI Taxonomy" id="249248"/>
    <lineage>
        <taxon>Eukaryota</taxon>
        <taxon>Metazoa</taxon>
        <taxon>Spiralia</taxon>
        <taxon>Gnathifera</taxon>
        <taxon>Rotifera</taxon>
        <taxon>Eurotatoria</taxon>
        <taxon>Bdelloidea</taxon>
        <taxon>Adinetida</taxon>
        <taxon>Adinetidae</taxon>
        <taxon>Adineta</taxon>
    </lineage>
</organism>
<dbReference type="PANTHER" id="PTHR13455:SF7">
    <property type="entry name" value="SIMJANG, ISOFORM E"/>
    <property type="match status" value="1"/>
</dbReference>
<evidence type="ECO:0000259" key="7">
    <source>
        <dbReference type="Pfam" id="PF16563"/>
    </source>
</evidence>
<dbReference type="Pfam" id="PF16563">
    <property type="entry name" value="P66_CC"/>
    <property type="match status" value="1"/>
</dbReference>
<evidence type="ECO:0000256" key="3">
    <source>
        <dbReference type="ARBA" id="ARBA00023054"/>
    </source>
</evidence>
<dbReference type="InterPro" id="IPR040386">
    <property type="entry name" value="P66"/>
</dbReference>
<name>A0A816DRD5_ADIRI</name>
<comment type="caution">
    <text evidence="8">The sequence shown here is derived from an EMBL/GenBank/DDBJ whole genome shotgun (WGS) entry which is preliminary data.</text>
</comment>
<evidence type="ECO:0000313" key="8">
    <source>
        <dbReference type="EMBL" id="CAF1640874.1"/>
    </source>
</evidence>
<accession>A0A816DRD5</accession>
<feature type="compositionally biased region" description="Polar residues" evidence="6">
    <location>
        <begin position="327"/>
        <end position="367"/>
    </location>
</feature>
<evidence type="ECO:0000256" key="4">
    <source>
        <dbReference type="ARBA" id="ARBA00023163"/>
    </source>
</evidence>
<evidence type="ECO:0000256" key="5">
    <source>
        <dbReference type="ARBA" id="ARBA00023242"/>
    </source>
</evidence>
<feature type="compositionally biased region" description="Polar residues" evidence="6">
    <location>
        <begin position="10"/>
        <end position="20"/>
    </location>
</feature>
<feature type="compositionally biased region" description="Polar residues" evidence="6">
    <location>
        <begin position="70"/>
        <end position="85"/>
    </location>
</feature>
<evidence type="ECO:0000256" key="2">
    <source>
        <dbReference type="ARBA" id="ARBA00023015"/>
    </source>
</evidence>
<keyword evidence="4" id="KW-0804">Transcription</keyword>
<keyword evidence="9" id="KW-1185">Reference proteome</keyword>
<keyword evidence="2" id="KW-0805">Transcription regulation</keyword>
<keyword evidence="5" id="KW-0539">Nucleus</keyword>
<gene>
    <name evidence="8" type="ORF">XAT740_LOCUS53290</name>
</gene>
<feature type="domain" description="Transcriptional repressor p66 coiled-coil MBD2-interaction" evidence="7">
    <location>
        <begin position="35"/>
        <end position="55"/>
    </location>
</feature>
<sequence length="473" mass="52820">MSLKRPLSPEPNNKNNSITNDIRQLKRFKLHSIIQELQNEEAKLVLLKKLRTSQQRSSPSPPPPLRTNKDLSTTTTNGFHSSIATTKPAASPSLTSSNAPITNPSSQSQPILPITITNNSASARKSSNSPLLTNSNRVSSTHVLEERKAQAKLTLRKHLERDLLNIPLPKPSLQDISFIPNGIGLEFQPIIGLEDVVQCLSELQNDRHRLPQRFTDHAQVDSPYVCDQCGTDFTIRWWKHANSKSSNQTMNILCDRCKKQVTRRMAKSEHSSLLKNVFILAMEQEKEIDKHFNALIKQQKQASRSSASSSSATPTVTSSKSSTSNSRQIQSVKTTSTYIPSTHQSTKTKHSMPQTLPSKLLQPSVSARKSHQVMVPSPAHGNHSRTLHDTKLSMSMHHHHHQPHRSSTTLPQQIKSNQMAKMTKNHVKQSSVTSSSRMIFPPNSDLLHPFLLPNVVGKSTSSKKRTFPHAEMK</sequence>
<dbReference type="InterPro" id="IPR032346">
    <property type="entry name" value="P66_CC"/>
</dbReference>
<feature type="compositionally biased region" description="Low complexity" evidence="6">
    <location>
        <begin position="302"/>
        <end position="326"/>
    </location>
</feature>
<dbReference type="PANTHER" id="PTHR13455">
    <property type="entry name" value="TRANSCRIPTIONAL REPRESSOR P66-RELATED"/>
    <property type="match status" value="1"/>
</dbReference>
<dbReference type="AlphaFoldDB" id="A0A816DRD5"/>
<comment type="subcellular location">
    <subcellularLocation>
        <location evidence="1">Nucleus</location>
    </subcellularLocation>
</comment>
<dbReference type="GO" id="GO:0016581">
    <property type="term" value="C:NuRD complex"/>
    <property type="evidence" value="ECO:0007669"/>
    <property type="project" value="TreeGrafter"/>
</dbReference>
<evidence type="ECO:0000256" key="6">
    <source>
        <dbReference type="SAM" id="MobiDB-lite"/>
    </source>
</evidence>
<dbReference type="GO" id="GO:0000122">
    <property type="term" value="P:negative regulation of transcription by RNA polymerase II"/>
    <property type="evidence" value="ECO:0007669"/>
    <property type="project" value="InterPro"/>
</dbReference>
<feature type="compositionally biased region" description="Polar residues" evidence="6">
    <location>
        <begin position="92"/>
        <end position="110"/>
    </location>
</feature>
<dbReference type="EMBL" id="CAJNOR010009077">
    <property type="protein sequence ID" value="CAF1640874.1"/>
    <property type="molecule type" value="Genomic_DNA"/>
</dbReference>
<dbReference type="Gene3D" id="6.10.250.1650">
    <property type="match status" value="1"/>
</dbReference>
<feature type="region of interest" description="Disordered" evidence="6">
    <location>
        <begin position="1"/>
        <end position="20"/>
    </location>
</feature>
<protein>
    <recommendedName>
        <fullName evidence="7">Transcriptional repressor p66 coiled-coil MBD2-interaction domain-containing protein</fullName>
    </recommendedName>
</protein>
<evidence type="ECO:0000256" key="1">
    <source>
        <dbReference type="ARBA" id="ARBA00004123"/>
    </source>
</evidence>
<feature type="region of interest" description="Disordered" evidence="6">
    <location>
        <begin position="299"/>
        <end position="383"/>
    </location>
</feature>
<keyword evidence="3" id="KW-0175">Coiled coil</keyword>